<dbReference type="Gene3D" id="3.40.50.300">
    <property type="entry name" value="P-loop containing nucleotide triphosphate hydrolases"/>
    <property type="match status" value="1"/>
</dbReference>
<dbReference type="AlphaFoldDB" id="A0A364K684"/>
<dbReference type="PANTHER" id="PTHR11102">
    <property type="entry name" value="SEL-1-LIKE PROTEIN"/>
    <property type="match status" value="1"/>
</dbReference>
<dbReference type="PROSITE" id="PS50837">
    <property type="entry name" value="NACHT"/>
    <property type="match status" value="1"/>
</dbReference>
<dbReference type="InterPro" id="IPR007111">
    <property type="entry name" value="NACHT_NTPase"/>
</dbReference>
<evidence type="ECO:0000313" key="2">
    <source>
        <dbReference type="EMBL" id="RAL25821.1"/>
    </source>
</evidence>
<proteinExistence type="predicted"/>
<dbReference type="Gene3D" id="1.25.40.10">
    <property type="entry name" value="Tetratricopeptide repeat domain"/>
    <property type="match status" value="2"/>
</dbReference>
<keyword evidence="3" id="KW-1185">Reference proteome</keyword>
<dbReference type="Pfam" id="PF13191">
    <property type="entry name" value="AAA_16"/>
    <property type="match status" value="1"/>
</dbReference>
<dbReference type="Pfam" id="PF08238">
    <property type="entry name" value="Sel1"/>
    <property type="match status" value="13"/>
</dbReference>
<reference evidence="2 3" key="2">
    <citation type="submission" date="2018-06" db="EMBL/GenBank/DDBJ databases">
        <authorList>
            <person name="Zhirakovskaya E."/>
        </authorList>
    </citation>
    <scope>NUCLEOTIDE SEQUENCE [LARGE SCALE GENOMIC DNA]</scope>
    <source>
        <strain evidence="2 3">FBKL4.011</strain>
    </source>
</reference>
<dbReference type="InterPro" id="IPR041664">
    <property type="entry name" value="AAA_16"/>
</dbReference>
<organism evidence="2 3">
    <name type="scientific">Thermoflavimicrobium daqui</name>
    <dbReference type="NCBI Taxonomy" id="2137476"/>
    <lineage>
        <taxon>Bacteria</taxon>
        <taxon>Bacillati</taxon>
        <taxon>Bacillota</taxon>
        <taxon>Bacilli</taxon>
        <taxon>Bacillales</taxon>
        <taxon>Thermoactinomycetaceae</taxon>
        <taxon>Thermoflavimicrobium</taxon>
    </lineage>
</organism>
<dbReference type="InterPro" id="IPR050767">
    <property type="entry name" value="Sel1_AlgK"/>
</dbReference>
<dbReference type="Proteomes" id="UP000251213">
    <property type="component" value="Unassembled WGS sequence"/>
</dbReference>
<dbReference type="OrthoDB" id="9816559at2"/>
<dbReference type="SUPFAM" id="SSF81901">
    <property type="entry name" value="HCP-like"/>
    <property type="match status" value="4"/>
</dbReference>
<evidence type="ECO:0000259" key="1">
    <source>
        <dbReference type="PROSITE" id="PS50837"/>
    </source>
</evidence>
<name>A0A364K684_9BACL</name>
<gene>
    <name evidence="2" type="ORF">DL897_07025</name>
</gene>
<dbReference type="PANTHER" id="PTHR11102:SF160">
    <property type="entry name" value="ERAD-ASSOCIATED E3 UBIQUITIN-PROTEIN LIGASE COMPONENT HRD3"/>
    <property type="match status" value="1"/>
</dbReference>
<dbReference type="InterPro" id="IPR006597">
    <property type="entry name" value="Sel1-like"/>
</dbReference>
<protein>
    <recommendedName>
        <fullName evidence="1">NACHT domain-containing protein</fullName>
    </recommendedName>
</protein>
<feature type="domain" description="NACHT" evidence="1">
    <location>
        <begin position="229"/>
        <end position="380"/>
    </location>
</feature>
<dbReference type="SMART" id="SM00671">
    <property type="entry name" value="SEL1"/>
    <property type="match status" value="12"/>
</dbReference>
<evidence type="ECO:0000313" key="3">
    <source>
        <dbReference type="Proteomes" id="UP000251213"/>
    </source>
</evidence>
<reference evidence="2 3" key="1">
    <citation type="submission" date="2018-06" db="EMBL/GenBank/DDBJ databases">
        <title>Thermoflavimicrobium daqus sp. nov., a thermophilic microbe isolated from Moutai-flavour Daqu.</title>
        <authorList>
            <person name="Wang X."/>
            <person name="Zhou H."/>
        </authorList>
    </citation>
    <scope>NUCLEOTIDE SEQUENCE [LARGE SCALE GENOMIC DNA]</scope>
    <source>
        <strain evidence="2 3">FBKL4.011</strain>
    </source>
</reference>
<dbReference type="SUPFAM" id="SSF52540">
    <property type="entry name" value="P-loop containing nucleoside triphosphate hydrolases"/>
    <property type="match status" value="1"/>
</dbReference>
<dbReference type="InterPro" id="IPR011990">
    <property type="entry name" value="TPR-like_helical_dom_sf"/>
</dbReference>
<dbReference type="InterPro" id="IPR027417">
    <property type="entry name" value="P-loop_NTPase"/>
</dbReference>
<sequence>MVLQTPFLSQIENFQMVTDEFFVKSRTYREKSGQLEQALILGDRLLVAGKGISPWGLIDRFSERLHTYSTSNPKSLLELIDEWFKVVYHYVFPKQPLYPEMNLWEIMNVLQVHSDDLEDEINRLFDLAYQMRNSLIYSDQPLSDIKEDQLIKATMAVIIAPLYRHFEAIQLRLRNLVVHSIENEETISLLQSTESVRLQKVKAFLTREELVLQMTKKLQLNDGNREQGKYYLLTGFEGSGKSTLVSQMIENLVNTTPVYGFYADHVQRTAPWLPFTLFVDGKQSNRIGTLMNSVMEQANTLMVNPIHQQILPKEPLSKRMEQYRRLITQLLEQMVKERGQALLIIDHFDEIGKYDNQLFSFLPTSLPLGAKVLLTTQSNSFAERWVHHHIKANSLEIWRIGHFTEQEALDVLSVNEDKVGAREVSKWWHKNAGWPVYVQYVSQQLQEGKELQDIQPFQAHIFFEEWIQEWNHSSDTKEQAALDKVLKLLAIFEPVGPLHLDLVHYFLYQNGIQIDKPTLKKRLAKFNGQLEGLNSQMLRLSLSSYAEYIRETYYNQFDLIPFFKKIIHWLLQLKEYFDTKVVLDVLSRFTFHWANQQNIRQKKFAEITIKLVDQLNQEKEADLLYGMFQQIQKDKGMTLLASHCLRKSADLGHAPAMLAMGMERLGGKRSKEKFAEGIMWLERAANQGNTEAMLVLSNYLLDGKGMERDIDKGREWLEKAVECGYDEAVLTLANRLLDRKGLPRNESRGKYLLEKLAYSGHTGAMVKLARRLLDRRGLKRDVIEGEKWLKEAARRDHVAAMLELGRRFMQGKGLPKDEELGRKWLEKAIKCGHVGAMYTLGSCLLAKGKEEGRSWLEKAAVRGHTGAMLELGRRFLDGKGISRQEIVGRKWLEEAAHNGNSGAMLELGRRLLDGRGLEAEQENGKKWLEKAAKDGNTGAKLELSRRLLDGKGLEVNKWEGKAWLEQLASQGNEGAMLELGIRYIEGIALEKDKVAGRNWLEEAAINGNVEAMFILGNRLLDGTGLDTDKETGEKWLKRAAEYGNVKAMITLADRLLEGHGLEKCEVKGKNWLEEAAISGNVGAMLELGKRLCTGTGLEQNQLEGEKWIKEAK</sequence>
<comment type="caution">
    <text evidence="2">The sequence shown here is derived from an EMBL/GenBank/DDBJ whole genome shotgun (WGS) entry which is preliminary data.</text>
</comment>
<dbReference type="EMBL" id="QJKK01000003">
    <property type="protein sequence ID" value="RAL25821.1"/>
    <property type="molecule type" value="Genomic_DNA"/>
</dbReference>
<accession>A0A364K684</accession>